<accession>A0A815T2C0</accession>
<feature type="domain" description="Phage tail collar" evidence="1">
    <location>
        <begin position="370"/>
        <end position="429"/>
    </location>
</feature>
<evidence type="ECO:0000313" key="2">
    <source>
        <dbReference type="EMBL" id="CAF1497380.1"/>
    </source>
</evidence>
<dbReference type="AlphaFoldDB" id="A0A815T2C0"/>
<sequence>MLSNPDVEELARKAIIKKYDLAISQYSKFWDVAPLMIDSLMAYIVRGTNLPVEGIHPYKAVHPNQLTMEFRFFCSSEDHAKEIVENIIDDMYEIEVGFYFAGFKQVTTNLISITSDQLKSVLSKTIADGGNKNAQYIHRNQGSTFVSKYTTNVKKMIYMENINANVSLLSAGLEDQFISLLQQGMAFSDETKVDAKLYDQVWSASDLNPDRITSEITKMFTYNQTETERHNYSDNFFNFNQAYAQSSSSAGGGSVSILGLGSAGGSSGSSSSSSGHLLTTAQAIFSQTEIQHFLTQESIETAWTGEKFIPKSFSVYKLTDITDRLQVAIIAKQLIAEKANGAIVRTVNTRNGASLPSVRSFVITGIYFTGEIKMYSGKASSLPGSWVFCHGQALSRIVYQRLFSIIGETFGVGDKKTTFNVPDFRGRFPLGLNPPQNQSAGVNKGGSSTQILTVDQIPVHRHNSGTLVTTNAGAHTHSVNDPGHNHGGATDARPGGSGGFNLKANGGGHFDDRGSHVHGIPTGLTGISILSGGIHNHTISGLTDNAGQGKSFSIMPPYQTIDFIIYTGD</sequence>
<reference evidence="2" key="1">
    <citation type="submission" date="2021-02" db="EMBL/GenBank/DDBJ databases">
        <authorList>
            <person name="Nowell W R."/>
        </authorList>
    </citation>
    <scope>NUCLEOTIDE SEQUENCE</scope>
</reference>
<dbReference type="SUPFAM" id="SSF88874">
    <property type="entry name" value="Receptor-binding domain of short tail fibre protein gp12"/>
    <property type="match status" value="1"/>
</dbReference>
<dbReference type="EMBL" id="CAJNON010002035">
    <property type="protein sequence ID" value="CAF1497380.1"/>
    <property type="molecule type" value="Genomic_DNA"/>
</dbReference>
<gene>
    <name evidence="2" type="ORF">VCS650_LOCUS42051</name>
</gene>
<proteinExistence type="predicted"/>
<evidence type="ECO:0000313" key="3">
    <source>
        <dbReference type="Proteomes" id="UP000663891"/>
    </source>
</evidence>
<evidence type="ECO:0000259" key="1">
    <source>
        <dbReference type="Pfam" id="PF07484"/>
    </source>
</evidence>
<dbReference type="Proteomes" id="UP000663891">
    <property type="component" value="Unassembled WGS sequence"/>
</dbReference>
<dbReference type="InterPro" id="IPR011083">
    <property type="entry name" value="Phage_tail_collar_dom"/>
</dbReference>
<dbReference type="InterPro" id="IPR037053">
    <property type="entry name" value="Phage_tail_collar_dom_sf"/>
</dbReference>
<protein>
    <recommendedName>
        <fullName evidence="1">Phage tail collar domain-containing protein</fullName>
    </recommendedName>
</protein>
<name>A0A815T2C0_9BILA</name>
<dbReference type="Pfam" id="PF07484">
    <property type="entry name" value="Collar"/>
    <property type="match status" value="1"/>
</dbReference>
<dbReference type="Gene3D" id="3.90.1340.10">
    <property type="entry name" value="Phage tail collar domain"/>
    <property type="match status" value="1"/>
</dbReference>
<organism evidence="2 3">
    <name type="scientific">Adineta steineri</name>
    <dbReference type="NCBI Taxonomy" id="433720"/>
    <lineage>
        <taxon>Eukaryota</taxon>
        <taxon>Metazoa</taxon>
        <taxon>Spiralia</taxon>
        <taxon>Gnathifera</taxon>
        <taxon>Rotifera</taxon>
        <taxon>Eurotatoria</taxon>
        <taxon>Bdelloidea</taxon>
        <taxon>Adinetida</taxon>
        <taxon>Adinetidae</taxon>
        <taxon>Adineta</taxon>
    </lineage>
</organism>
<dbReference type="OrthoDB" id="10062874at2759"/>
<comment type="caution">
    <text evidence="2">The sequence shown here is derived from an EMBL/GenBank/DDBJ whole genome shotgun (WGS) entry which is preliminary data.</text>
</comment>